<dbReference type="InterPro" id="IPR020810">
    <property type="entry name" value="Enolase_C"/>
</dbReference>
<dbReference type="PRINTS" id="PR00148">
    <property type="entry name" value="ENOLASE"/>
</dbReference>
<comment type="cofactor">
    <cofactor evidence="1">
        <name>Mg(2+)</name>
        <dbReference type="ChEBI" id="CHEBI:18420"/>
    </cofactor>
</comment>
<evidence type="ECO:0000256" key="3">
    <source>
        <dbReference type="ARBA" id="ARBA00005031"/>
    </source>
</evidence>
<dbReference type="OrthoDB" id="1739814at2759"/>
<dbReference type="InterPro" id="IPR036849">
    <property type="entry name" value="Enolase-like_C_sf"/>
</dbReference>
<feature type="signal peptide" evidence="9">
    <location>
        <begin position="1"/>
        <end position="23"/>
    </location>
</feature>
<evidence type="ECO:0000259" key="10">
    <source>
        <dbReference type="SMART" id="SM01192"/>
    </source>
</evidence>
<comment type="similarity">
    <text evidence="4">Belongs to the enolase family.</text>
</comment>
<dbReference type="SMART" id="SM01193">
    <property type="entry name" value="Enolase_N"/>
    <property type="match status" value="1"/>
</dbReference>
<dbReference type="InterPro" id="IPR029017">
    <property type="entry name" value="Enolase-like_N"/>
</dbReference>
<feature type="domain" description="Enolase C-terminal TIM barrel" evidence="10">
    <location>
        <begin position="112"/>
        <end position="389"/>
    </location>
</feature>
<dbReference type="EMBL" id="ASPP01008339">
    <property type="protein sequence ID" value="ETO25691.1"/>
    <property type="molecule type" value="Genomic_DNA"/>
</dbReference>
<evidence type="ECO:0000256" key="7">
    <source>
        <dbReference type="ARBA" id="ARBA00023152"/>
    </source>
</evidence>
<evidence type="ECO:0000313" key="12">
    <source>
        <dbReference type="EMBL" id="ETO25691.1"/>
    </source>
</evidence>
<comment type="pathway">
    <text evidence="3">Carbohydrate degradation; glycolysis; pyruvate from D-glyceraldehyde 3-phosphate: step 4/5.</text>
</comment>
<feature type="chain" id="PRO_5004975672" description="phosphopyruvate hydratase" evidence="9">
    <location>
        <begin position="24"/>
        <end position="487"/>
    </location>
</feature>
<dbReference type="PANTHER" id="PTHR11902:SF1">
    <property type="entry name" value="ENOLASE"/>
    <property type="match status" value="1"/>
</dbReference>
<dbReference type="GO" id="GO:0000015">
    <property type="term" value="C:phosphopyruvate hydratase complex"/>
    <property type="evidence" value="ECO:0007669"/>
    <property type="project" value="InterPro"/>
</dbReference>
<evidence type="ECO:0000256" key="2">
    <source>
        <dbReference type="ARBA" id="ARBA00004496"/>
    </source>
</evidence>
<keyword evidence="13" id="KW-1185">Reference proteome</keyword>
<dbReference type="SUPFAM" id="SSF54826">
    <property type="entry name" value="Enolase N-terminal domain-like"/>
    <property type="match status" value="1"/>
</dbReference>
<name>X6NI65_RETFI</name>
<feature type="domain" description="Enolase N-terminal" evidence="11">
    <location>
        <begin position="9"/>
        <end position="108"/>
    </location>
</feature>
<dbReference type="CDD" id="cd03313">
    <property type="entry name" value="enolase"/>
    <property type="match status" value="1"/>
</dbReference>
<dbReference type="Pfam" id="PF00113">
    <property type="entry name" value="Enolase_C"/>
    <property type="match status" value="1"/>
</dbReference>
<evidence type="ECO:0000256" key="9">
    <source>
        <dbReference type="SAM" id="SignalP"/>
    </source>
</evidence>
<gene>
    <name evidence="12" type="ORF">RFI_11446</name>
</gene>
<dbReference type="SFLD" id="SFLDG00178">
    <property type="entry name" value="enolase"/>
    <property type="match status" value="1"/>
</dbReference>
<keyword evidence="9" id="KW-0732">Signal</keyword>
<evidence type="ECO:0000313" key="13">
    <source>
        <dbReference type="Proteomes" id="UP000023152"/>
    </source>
</evidence>
<keyword evidence="6" id="KW-0460">Magnesium</keyword>
<comment type="caution">
    <text evidence="12">The sequence shown here is derived from an EMBL/GenBank/DDBJ whole genome shotgun (WGS) entry which is preliminary data.</text>
</comment>
<dbReference type="AlphaFoldDB" id="X6NI65"/>
<comment type="subcellular location">
    <subcellularLocation>
        <location evidence="2">Cytoplasm</location>
    </subcellularLocation>
</comment>
<protein>
    <recommendedName>
        <fullName evidence="5">phosphopyruvate hydratase</fullName>
        <ecNumber evidence="5">4.2.1.11</ecNumber>
    </recommendedName>
</protein>
<dbReference type="OMA" id="RCMMSHR"/>
<dbReference type="EC" id="4.2.1.11" evidence="5"/>
<dbReference type="InterPro" id="IPR020809">
    <property type="entry name" value="Enolase_CS"/>
</dbReference>
<sequence length="487" mass="53820">MVINLLTTILKLFLNYLLFKLKSDLYLQDGSFGRAAVPSGASTGSKEALELRDHDSRYKGKGVLKAVANVNQIVAQEVVGKSYQTQAEFDAFAKAIAASANKELFESCGNKIKKLPRPMMNIINGGVHADNALDMQEFMIVPVKYKSFAEALRMGTEIFHTLKSIMNKKHLSTSIGDEGGFAPQIGSTDECLKLILNAISEAGYKPGEEVAIALDVAASEFYKDEKYIMSGESKVLNSQEMCSFYEDLITRYPIISIEDPMSEFDYEGWKLITQKLGNKIQIVGDDIFVTNPAILEKGIKDGIANAILIKPNQIGTLSETLDTIYLAQKNNYNTIISHRSGETEDTTIAHLAVAVNSGQIKTGSLSRTDRVCKYNELLRIEEKLDAAKGTIGYITSFLAVRDVMYSVGYSTDAVLNLAVKAPWKILSGIGYLTYSGFQLLSYYPDSYESLVEAKKNLMEDFPNALKKTFGNTLNAFFMELRELARVG</sequence>
<dbReference type="SFLD" id="SFLDS00001">
    <property type="entry name" value="Enolase"/>
    <property type="match status" value="1"/>
</dbReference>
<dbReference type="NCBIfam" id="TIGR01060">
    <property type="entry name" value="eno"/>
    <property type="match status" value="1"/>
</dbReference>
<dbReference type="Pfam" id="PF03952">
    <property type="entry name" value="Enolase_N"/>
    <property type="match status" value="1"/>
</dbReference>
<evidence type="ECO:0000256" key="4">
    <source>
        <dbReference type="ARBA" id="ARBA00009604"/>
    </source>
</evidence>
<evidence type="ECO:0000256" key="1">
    <source>
        <dbReference type="ARBA" id="ARBA00001946"/>
    </source>
</evidence>
<evidence type="ECO:0000256" key="8">
    <source>
        <dbReference type="ARBA" id="ARBA00023239"/>
    </source>
</evidence>
<dbReference type="GO" id="GO:0004634">
    <property type="term" value="F:phosphopyruvate hydratase activity"/>
    <property type="evidence" value="ECO:0007669"/>
    <property type="project" value="UniProtKB-EC"/>
</dbReference>
<evidence type="ECO:0000259" key="11">
    <source>
        <dbReference type="SMART" id="SM01193"/>
    </source>
</evidence>
<dbReference type="PROSITE" id="PS00164">
    <property type="entry name" value="ENOLASE"/>
    <property type="match status" value="1"/>
</dbReference>
<dbReference type="SMART" id="SM01192">
    <property type="entry name" value="Enolase_C"/>
    <property type="match status" value="1"/>
</dbReference>
<evidence type="ECO:0000256" key="5">
    <source>
        <dbReference type="ARBA" id="ARBA00012058"/>
    </source>
</evidence>
<dbReference type="Gene3D" id="3.30.390.10">
    <property type="entry name" value="Enolase-like, N-terminal domain"/>
    <property type="match status" value="1"/>
</dbReference>
<dbReference type="HAMAP" id="MF_00318">
    <property type="entry name" value="Enolase"/>
    <property type="match status" value="1"/>
</dbReference>
<dbReference type="InterPro" id="IPR000941">
    <property type="entry name" value="Enolase"/>
</dbReference>
<dbReference type="PANTHER" id="PTHR11902">
    <property type="entry name" value="ENOLASE"/>
    <property type="match status" value="1"/>
</dbReference>
<organism evidence="12 13">
    <name type="scientific">Reticulomyxa filosa</name>
    <dbReference type="NCBI Taxonomy" id="46433"/>
    <lineage>
        <taxon>Eukaryota</taxon>
        <taxon>Sar</taxon>
        <taxon>Rhizaria</taxon>
        <taxon>Retaria</taxon>
        <taxon>Foraminifera</taxon>
        <taxon>Monothalamids</taxon>
        <taxon>Reticulomyxidae</taxon>
        <taxon>Reticulomyxa</taxon>
    </lineage>
</organism>
<keyword evidence="7" id="KW-0324">Glycolysis</keyword>
<accession>X6NI65</accession>
<dbReference type="GO" id="GO:0006096">
    <property type="term" value="P:glycolytic process"/>
    <property type="evidence" value="ECO:0007669"/>
    <property type="project" value="UniProtKB-UniPathway"/>
</dbReference>
<dbReference type="SUPFAM" id="SSF51604">
    <property type="entry name" value="Enolase C-terminal domain-like"/>
    <property type="match status" value="1"/>
</dbReference>
<keyword evidence="8" id="KW-0456">Lyase</keyword>
<dbReference type="Proteomes" id="UP000023152">
    <property type="component" value="Unassembled WGS sequence"/>
</dbReference>
<dbReference type="InterPro" id="IPR020811">
    <property type="entry name" value="Enolase_N"/>
</dbReference>
<proteinExistence type="inferred from homology"/>
<dbReference type="Gene3D" id="3.20.20.120">
    <property type="entry name" value="Enolase-like C-terminal domain"/>
    <property type="match status" value="1"/>
</dbReference>
<dbReference type="GO" id="GO:0000287">
    <property type="term" value="F:magnesium ion binding"/>
    <property type="evidence" value="ECO:0007669"/>
    <property type="project" value="InterPro"/>
</dbReference>
<evidence type="ECO:0000256" key="6">
    <source>
        <dbReference type="ARBA" id="ARBA00022842"/>
    </source>
</evidence>
<reference evidence="12 13" key="1">
    <citation type="journal article" date="2013" name="Curr. Biol.">
        <title>The Genome of the Foraminiferan Reticulomyxa filosa.</title>
        <authorList>
            <person name="Glockner G."/>
            <person name="Hulsmann N."/>
            <person name="Schleicher M."/>
            <person name="Noegel A.A."/>
            <person name="Eichinger L."/>
            <person name="Gallinger C."/>
            <person name="Pawlowski J."/>
            <person name="Sierra R."/>
            <person name="Euteneuer U."/>
            <person name="Pillet L."/>
            <person name="Moustafa A."/>
            <person name="Platzer M."/>
            <person name="Groth M."/>
            <person name="Szafranski K."/>
            <person name="Schliwa M."/>
        </authorList>
    </citation>
    <scope>NUCLEOTIDE SEQUENCE [LARGE SCALE GENOMIC DNA]</scope>
</reference>
<dbReference type="UniPathway" id="UPA00109">
    <property type="reaction ID" value="UER00187"/>
</dbReference>